<dbReference type="InterPro" id="IPR013767">
    <property type="entry name" value="PAS_fold"/>
</dbReference>
<dbReference type="InterPro" id="IPR035965">
    <property type="entry name" value="PAS-like_dom_sf"/>
</dbReference>
<dbReference type="InterPro" id="IPR001789">
    <property type="entry name" value="Sig_transdc_resp-reg_receiver"/>
</dbReference>
<dbReference type="Pfam" id="PF02518">
    <property type="entry name" value="HATPase_c"/>
    <property type="match status" value="1"/>
</dbReference>
<keyword evidence="10" id="KW-0812">Transmembrane</keyword>
<feature type="domain" description="Histidine kinase" evidence="11">
    <location>
        <begin position="319"/>
        <end position="544"/>
    </location>
</feature>
<dbReference type="SMART" id="SM00448">
    <property type="entry name" value="REC"/>
    <property type="match status" value="1"/>
</dbReference>
<keyword evidence="3 9" id="KW-0597">Phosphoprotein</keyword>
<dbReference type="EMBL" id="VBRY01000006">
    <property type="protein sequence ID" value="TLS67382.1"/>
    <property type="molecule type" value="Genomic_DNA"/>
</dbReference>
<dbReference type="SUPFAM" id="SSF52172">
    <property type="entry name" value="CheY-like"/>
    <property type="match status" value="1"/>
</dbReference>
<dbReference type="Pfam" id="PF00072">
    <property type="entry name" value="Response_reg"/>
    <property type="match status" value="1"/>
</dbReference>
<dbReference type="Gene3D" id="1.10.287.130">
    <property type="match status" value="1"/>
</dbReference>
<dbReference type="PROSITE" id="PS50110">
    <property type="entry name" value="RESPONSE_REGULATORY"/>
    <property type="match status" value="1"/>
</dbReference>
<dbReference type="InterPro" id="IPR036097">
    <property type="entry name" value="HisK_dim/P_sf"/>
</dbReference>
<protein>
    <recommendedName>
        <fullName evidence="2">histidine kinase</fullName>
        <ecNumber evidence="2">2.7.13.3</ecNumber>
    </recommendedName>
</protein>
<dbReference type="EC" id="2.7.13.3" evidence="2"/>
<dbReference type="SUPFAM" id="SSF55785">
    <property type="entry name" value="PYP-like sensor domain (PAS domain)"/>
    <property type="match status" value="1"/>
</dbReference>
<dbReference type="InterPro" id="IPR000014">
    <property type="entry name" value="PAS"/>
</dbReference>
<reference evidence="14 15" key="1">
    <citation type="journal article" date="2019" name="Appl. Environ. Microbiol.">
        <title>Environmental Evidence and Genomic Insight of Iron-oxidizing Bacteria Preference Towards More Corrosion Resistant Stainless Steel at Higher Salinities.</title>
        <authorList>
            <person name="Garrison C.E."/>
            <person name="Price K.A."/>
            <person name="Field E.K."/>
        </authorList>
    </citation>
    <scope>NUCLEOTIDE SEQUENCE [LARGE SCALE GENOMIC DNA]</scope>
    <source>
        <strain evidence="14 15">P3</strain>
    </source>
</reference>
<evidence type="ECO:0000256" key="7">
    <source>
        <dbReference type="ARBA" id="ARBA00022840"/>
    </source>
</evidence>
<dbReference type="PRINTS" id="PR00344">
    <property type="entry name" value="BCTRLSENSOR"/>
</dbReference>
<dbReference type="InterPro" id="IPR003661">
    <property type="entry name" value="HisK_dim/P_dom"/>
</dbReference>
<feature type="transmembrane region" description="Helical" evidence="10">
    <location>
        <begin position="58"/>
        <end position="77"/>
    </location>
</feature>
<sequence length="687" mass="74875">MLRRCLLVAIAFVAVFGMANLMAGLTMLAVTELAMIVTLAGLMLWSHFNGPLGLLKNLFILHPVVLFSTLFFAGGSYEIGFIWSFGIPFIGCMVAGVRAGLIWSLLYVVIIAAGSPFFSDFDLLKLLYIGLAYVPFTMIALFTGYAMEKIGAFKDALLDDTTRRLRHEEHALNESRFNHRALLDMMPYAIGVHRDGRWIYCNPAAARLLEAAGPEEIIGTNIYDYAHPEDHARLQERVRHMAGSGRPAPVLELAVVRRSGRDVTIKMQSSPVMIEGGPAVLVTAEDTSERMQQDQENHALKAQLEHAQRLESLGVLAGGIAHDFNNLLTAIMGNAELAQGVVGIKSPANTYLGHIVTTCDHAAELCKQMLAYAGKGTYALEVLDINEMIRSMGRLIRASVGKNIALKIKLYPDLPGIEGDAAQIQQLILNFIVNSADAIGAAAGEIKVSSAVREMARNELDPLYHGAELPTGQYVIIEVRDTGCGMDAELQAKIFDPFFTTKKTGSGLGLSAVLGIVQGHKGAVQLFSAPGKGTVFRVYLPVTDQKVKEKMVTTMEVAAWRGDNGMVLVVDDDQRVRTVAETFLSKLDFDVRSAEDGQQGVELFERYHDQLVAVLLDMTMPVMGGVEAMAAMRAIDRTVPIILVSGYSEVDAGTLLTGDRPDGFLQKPFKAMVLKSVLYEITHQQGT</sequence>
<dbReference type="NCBIfam" id="TIGR00229">
    <property type="entry name" value="sensory_box"/>
    <property type="match status" value="1"/>
</dbReference>
<dbReference type="PANTHER" id="PTHR43065:SF42">
    <property type="entry name" value="TWO-COMPONENT SENSOR PPRA"/>
    <property type="match status" value="1"/>
</dbReference>
<evidence type="ECO:0000256" key="5">
    <source>
        <dbReference type="ARBA" id="ARBA00022741"/>
    </source>
</evidence>
<evidence type="ECO:0000256" key="8">
    <source>
        <dbReference type="ARBA" id="ARBA00023012"/>
    </source>
</evidence>
<organism evidence="14 15">
    <name type="scientific">Mariprofundus erugo</name>
    <dbReference type="NCBI Taxonomy" id="2528639"/>
    <lineage>
        <taxon>Bacteria</taxon>
        <taxon>Pseudomonadati</taxon>
        <taxon>Pseudomonadota</taxon>
        <taxon>Candidatius Mariprofundia</taxon>
        <taxon>Mariprofundales</taxon>
        <taxon>Mariprofundaceae</taxon>
        <taxon>Mariprofundus</taxon>
    </lineage>
</organism>
<keyword evidence="6" id="KW-0418">Kinase</keyword>
<dbReference type="Gene3D" id="3.30.450.20">
    <property type="entry name" value="PAS domain"/>
    <property type="match status" value="1"/>
</dbReference>
<dbReference type="InterPro" id="IPR011006">
    <property type="entry name" value="CheY-like_superfamily"/>
</dbReference>
<dbReference type="InterPro" id="IPR004358">
    <property type="entry name" value="Sig_transdc_His_kin-like_C"/>
</dbReference>
<feature type="domain" description="PAS" evidence="13">
    <location>
        <begin position="214"/>
        <end position="245"/>
    </location>
</feature>
<dbReference type="InterPro" id="IPR005467">
    <property type="entry name" value="His_kinase_dom"/>
</dbReference>
<evidence type="ECO:0000256" key="2">
    <source>
        <dbReference type="ARBA" id="ARBA00012438"/>
    </source>
</evidence>
<accession>A0A5R9GTI1</accession>
<dbReference type="SUPFAM" id="SSF47384">
    <property type="entry name" value="Homodimeric domain of signal transducing histidine kinase"/>
    <property type="match status" value="1"/>
</dbReference>
<dbReference type="Pfam" id="PF00989">
    <property type="entry name" value="PAS"/>
    <property type="match status" value="1"/>
</dbReference>
<dbReference type="CDD" id="cd17546">
    <property type="entry name" value="REC_hyHK_CKI1_RcsC-like"/>
    <property type="match status" value="1"/>
</dbReference>
<keyword evidence="15" id="KW-1185">Reference proteome</keyword>
<dbReference type="SMART" id="SM00091">
    <property type="entry name" value="PAS"/>
    <property type="match status" value="1"/>
</dbReference>
<keyword evidence="8" id="KW-0902">Two-component regulatory system</keyword>
<evidence type="ECO:0000313" key="15">
    <source>
        <dbReference type="Proteomes" id="UP000306585"/>
    </source>
</evidence>
<evidence type="ECO:0000259" key="12">
    <source>
        <dbReference type="PROSITE" id="PS50110"/>
    </source>
</evidence>
<dbReference type="Gene3D" id="3.30.565.10">
    <property type="entry name" value="Histidine kinase-like ATPase, C-terminal domain"/>
    <property type="match status" value="1"/>
</dbReference>
<dbReference type="SMART" id="SM00387">
    <property type="entry name" value="HATPase_c"/>
    <property type="match status" value="1"/>
</dbReference>
<evidence type="ECO:0000256" key="9">
    <source>
        <dbReference type="PROSITE-ProRule" id="PRU00169"/>
    </source>
</evidence>
<evidence type="ECO:0000256" key="4">
    <source>
        <dbReference type="ARBA" id="ARBA00022679"/>
    </source>
</evidence>
<keyword evidence="10" id="KW-0472">Membrane</keyword>
<name>A0A5R9GTI1_9PROT</name>
<dbReference type="PANTHER" id="PTHR43065">
    <property type="entry name" value="SENSOR HISTIDINE KINASE"/>
    <property type="match status" value="1"/>
</dbReference>
<gene>
    <name evidence="14" type="ORF">FEF65_07575</name>
</gene>
<dbReference type="Gene3D" id="3.40.50.2300">
    <property type="match status" value="1"/>
</dbReference>
<dbReference type="InterPro" id="IPR003594">
    <property type="entry name" value="HATPase_dom"/>
</dbReference>
<dbReference type="CDD" id="cd00082">
    <property type="entry name" value="HisKA"/>
    <property type="match status" value="1"/>
</dbReference>
<dbReference type="GO" id="GO:0000155">
    <property type="term" value="F:phosphorelay sensor kinase activity"/>
    <property type="evidence" value="ECO:0007669"/>
    <property type="project" value="InterPro"/>
</dbReference>
<dbReference type="CDD" id="cd00130">
    <property type="entry name" value="PAS"/>
    <property type="match status" value="1"/>
</dbReference>
<dbReference type="PROSITE" id="PS50112">
    <property type="entry name" value="PAS"/>
    <property type="match status" value="1"/>
</dbReference>
<feature type="modified residue" description="4-aspartylphosphate" evidence="9">
    <location>
        <position position="617"/>
    </location>
</feature>
<dbReference type="AlphaFoldDB" id="A0A5R9GTI1"/>
<dbReference type="GO" id="GO:0005524">
    <property type="term" value="F:ATP binding"/>
    <property type="evidence" value="ECO:0007669"/>
    <property type="project" value="UniProtKB-KW"/>
</dbReference>
<keyword evidence="5" id="KW-0547">Nucleotide-binding</keyword>
<keyword evidence="10" id="KW-1133">Transmembrane helix</keyword>
<feature type="transmembrane region" description="Helical" evidence="10">
    <location>
        <begin position="126"/>
        <end position="147"/>
    </location>
</feature>
<feature type="transmembrane region" description="Helical" evidence="10">
    <location>
        <begin position="89"/>
        <end position="114"/>
    </location>
</feature>
<comment type="catalytic activity">
    <reaction evidence="1">
        <text>ATP + protein L-histidine = ADP + protein N-phospho-L-histidine.</text>
        <dbReference type="EC" id="2.7.13.3"/>
    </reaction>
</comment>
<evidence type="ECO:0000256" key="6">
    <source>
        <dbReference type="ARBA" id="ARBA00022777"/>
    </source>
</evidence>
<dbReference type="SUPFAM" id="SSF55874">
    <property type="entry name" value="ATPase domain of HSP90 chaperone/DNA topoisomerase II/histidine kinase"/>
    <property type="match status" value="1"/>
</dbReference>
<dbReference type="GO" id="GO:0006355">
    <property type="term" value="P:regulation of DNA-templated transcription"/>
    <property type="evidence" value="ECO:0007669"/>
    <property type="project" value="InterPro"/>
</dbReference>
<evidence type="ECO:0000256" key="10">
    <source>
        <dbReference type="SAM" id="Phobius"/>
    </source>
</evidence>
<proteinExistence type="predicted"/>
<evidence type="ECO:0000259" key="11">
    <source>
        <dbReference type="PROSITE" id="PS50109"/>
    </source>
</evidence>
<dbReference type="Proteomes" id="UP000306585">
    <property type="component" value="Unassembled WGS sequence"/>
</dbReference>
<evidence type="ECO:0000256" key="3">
    <source>
        <dbReference type="ARBA" id="ARBA00022553"/>
    </source>
</evidence>
<evidence type="ECO:0000259" key="13">
    <source>
        <dbReference type="PROSITE" id="PS50112"/>
    </source>
</evidence>
<keyword evidence="4" id="KW-0808">Transferase</keyword>
<keyword evidence="7" id="KW-0067">ATP-binding</keyword>
<feature type="domain" description="Response regulatory" evidence="12">
    <location>
        <begin position="566"/>
        <end position="682"/>
    </location>
</feature>
<dbReference type="PROSITE" id="PS50109">
    <property type="entry name" value="HIS_KIN"/>
    <property type="match status" value="1"/>
</dbReference>
<evidence type="ECO:0000313" key="14">
    <source>
        <dbReference type="EMBL" id="TLS67382.1"/>
    </source>
</evidence>
<evidence type="ECO:0000256" key="1">
    <source>
        <dbReference type="ARBA" id="ARBA00000085"/>
    </source>
</evidence>
<comment type="caution">
    <text evidence="14">The sequence shown here is derived from an EMBL/GenBank/DDBJ whole genome shotgun (WGS) entry which is preliminary data.</text>
</comment>
<dbReference type="InterPro" id="IPR036890">
    <property type="entry name" value="HATPase_C_sf"/>
</dbReference>